<evidence type="ECO:0000256" key="8">
    <source>
        <dbReference type="ARBA" id="ARBA00022958"/>
    </source>
</evidence>
<dbReference type="STRING" id="34062.AXE82_01700"/>
<feature type="transmembrane region" description="Helical" evidence="12">
    <location>
        <begin position="426"/>
        <end position="442"/>
    </location>
</feature>
<feature type="domain" description="K+ potassium transporter C-terminal" evidence="14">
    <location>
        <begin position="533"/>
        <end position="682"/>
    </location>
</feature>
<evidence type="ECO:0000259" key="14">
    <source>
        <dbReference type="Pfam" id="PF22776"/>
    </source>
</evidence>
<feature type="domain" description="K+ potassium transporter integral membrane" evidence="13">
    <location>
        <begin position="13"/>
        <end position="465"/>
    </location>
</feature>
<dbReference type="EMBL" id="CP024443">
    <property type="protein sequence ID" value="ATR78774.1"/>
    <property type="molecule type" value="Genomic_DNA"/>
</dbReference>
<evidence type="ECO:0000256" key="7">
    <source>
        <dbReference type="ARBA" id="ARBA00022847"/>
    </source>
</evidence>
<comment type="function">
    <text evidence="12">Transport of potassium into the cell. Likely operates as a K(+):H(+) symporter.</text>
</comment>
<feature type="transmembrane region" description="Helical" evidence="12">
    <location>
        <begin position="339"/>
        <end position="359"/>
    </location>
</feature>
<comment type="catalytic activity">
    <reaction evidence="12">
        <text>K(+)(in) + H(+)(in) = K(+)(out) + H(+)(out)</text>
        <dbReference type="Rhea" id="RHEA:28490"/>
        <dbReference type="ChEBI" id="CHEBI:15378"/>
        <dbReference type="ChEBI" id="CHEBI:29103"/>
    </reaction>
</comment>
<accession>A0A2D2LUT8</accession>
<dbReference type="Pfam" id="PF02705">
    <property type="entry name" value="K_trans"/>
    <property type="match status" value="1"/>
</dbReference>
<evidence type="ECO:0000256" key="11">
    <source>
        <dbReference type="ARBA" id="ARBA00023136"/>
    </source>
</evidence>
<feature type="transmembrane region" description="Helical" evidence="12">
    <location>
        <begin position="170"/>
        <end position="190"/>
    </location>
</feature>
<evidence type="ECO:0000256" key="6">
    <source>
        <dbReference type="ARBA" id="ARBA00022692"/>
    </source>
</evidence>
<feature type="transmembrane region" description="Helical" evidence="12">
    <location>
        <begin position="247"/>
        <end position="270"/>
    </location>
</feature>
<evidence type="ECO:0000256" key="2">
    <source>
        <dbReference type="ARBA" id="ARBA00007019"/>
    </source>
</evidence>
<protein>
    <recommendedName>
        <fullName evidence="12">Probable potassium transport system protein Kup</fullName>
    </recommendedName>
</protein>
<dbReference type="HAMAP" id="MF_01522">
    <property type="entry name" value="Kup"/>
    <property type="match status" value="1"/>
</dbReference>
<evidence type="ECO:0000259" key="13">
    <source>
        <dbReference type="Pfam" id="PF02705"/>
    </source>
</evidence>
<evidence type="ECO:0000256" key="3">
    <source>
        <dbReference type="ARBA" id="ARBA00022448"/>
    </source>
</evidence>
<gene>
    <name evidence="12" type="primary">kup</name>
    <name evidence="15" type="ORF">NP7_05590</name>
</gene>
<dbReference type="InterPro" id="IPR023051">
    <property type="entry name" value="Kup"/>
</dbReference>
<evidence type="ECO:0000256" key="12">
    <source>
        <dbReference type="HAMAP-Rule" id="MF_01522"/>
    </source>
</evidence>
<evidence type="ECO:0000256" key="9">
    <source>
        <dbReference type="ARBA" id="ARBA00022989"/>
    </source>
</evidence>
<evidence type="ECO:0000256" key="5">
    <source>
        <dbReference type="ARBA" id="ARBA00022538"/>
    </source>
</evidence>
<comment type="subcellular location">
    <subcellularLocation>
        <location evidence="12">Cell membrane</location>
        <topology evidence="12">Multi-pass membrane protein</topology>
    </subcellularLocation>
    <subcellularLocation>
        <location evidence="1">Membrane</location>
        <topology evidence="1">Multi-pass membrane protein</topology>
    </subcellularLocation>
</comment>
<evidence type="ECO:0000313" key="15">
    <source>
        <dbReference type="EMBL" id="ATR78774.1"/>
    </source>
</evidence>
<evidence type="ECO:0000313" key="16">
    <source>
        <dbReference type="Proteomes" id="UP000229340"/>
    </source>
</evidence>
<keyword evidence="10 12" id="KW-0406">Ion transport</keyword>
<dbReference type="InterPro" id="IPR053951">
    <property type="entry name" value="K_trans_N"/>
</dbReference>
<reference evidence="16" key="1">
    <citation type="submission" date="2017-11" db="EMBL/GenBank/DDBJ databases">
        <title>Complete genome sequence of Moraxella osloensis NP7 isolated from human skin.</title>
        <authorList>
            <person name="Lee K."/>
            <person name="Lim J.Y."/>
            <person name="Hwang I."/>
        </authorList>
    </citation>
    <scope>NUCLEOTIDE SEQUENCE [LARGE SCALE GENOMIC DNA]</scope>
    <source>
        <strain evidence="16">NP7</strain>
    </source>
</reference>
<comment type="similarity">
    <text evidence="2 12">Belongs to the HAK/KUP transporter (TC 2.A.72) family.</text>
</comment>
<evidence type="ECO:0000256" key="1">
    <source>
        <dbReference type="ARBA" id="ARBA00004141"/>
    </source>
</evidence>
<feature type="transmembrane region" description="Helical" evidence="12">
    <location>
        <begin position="365"/>
        <end position="388"/>
    </location>
</feature>
<keyword evidence="4 12" id="KW-1003">Cell membrane</keyword>
<feature type="transmembrane region" description="Helical" evidence="12">
    <location>
        <begin position="141"/>
        <end position="158"/>
    </location>
</feature>
<keyword evidence="3 12" id="KW-0813">Transport</keyword>
<keyword evidence="11 12" id="KW-0472">Membrane</keyword>
<keyword evidence="9 12" id="KW-1133">Transmembrane helix</keyword>
<keyword evidence="6 12" id="KW-0812">Transmembrane</keyword>
<feature type="transmembrane region" description="Helical" evidence="12">
    <location>
        <begin position="215"/>
        <end position="235"/>
    </location>
</feature>
<evidence type="ECO:0000256" key="10">
    <source>
        <dbReference type="ARBA" id="ARBA00023065"/>
    </source>
</evidence>
<sequence length="682" mass="75378">MSKAHAKSSVPALTLGAIGVVYGDIGTSVLYSVKEVFNSGHVAFNVANIYGVLSLFVWTITIIVSLKYISLVLRADNKGEGGLIAMLALASSAVKHRPKLHAVIMTMGIFGTCLFYGDGVITPSISVLSAVEGLTVVSPRLHSVVIPATLTILFLLFFVQKFGTKGIGKLFGPVMVLWFLLIAGIGVYHIQHNVEILQAINPIYAYQFVMNNPTLAFIILGAVVLSVTGGEALYADMGHFGKKPIRIAWFSIVMPALLLNYFGQGAFLLANPEGKSNPFFLMIPDAMRMPMVVMATLATVIASQALISGVFSITKQAVQLGFLPRMRIVYTNVKEVGQVYIPAINWGLFIAIAFAVVMFKSSGALAAAYGIAVCTDMLITTILTFFVIRYAWKYPLLLCIAATSLFFVVDFLFWASNMLKLFKGGWFPLLLGGVMFVLMITWRDGRNLVRIAHTTRQINLKNFLDDLFGSFTNKRLQIALESTQGKLEKLTQDIENAPLENIQELQNQQALLQEKILINQRCQVLFEDIKKIKGIAVFMVSEVDIVPVALKQNLKHNKCLHEYNIFVTVNTLETPWVGLSKRSEVTYLGHNCWKVVLNFGFKNDPDVPDSLKHIQQFNFDFDPAKVSYFLSHEAVVASGSIKGMALWREKLFAHMHRNAGTAAEFLKLPSNNVVEMGAKVEI</sequence>
<feature type="transmembrane region" description="Helical" evidence="12">
    <location>
        <begin position="100"/>
        <end position="121"/>
    </location>
</feature>
<keyword evidence="8 12" id="KW-0630">Potassium</keyword>
<feature type="transmembrane region" description="Helical" evidence="12">
    <location>
        <begin position="395"/>
        <end position="414"/>
    </location>
</feature>
<dbReference type="RefSeq" id="WP_100270029.1">
    <property type="nucleotide sequence ID" value="NZ_CP024443.1"/>
</dbReference>
<dbReference type="AlphaFoldDB" id="A0A2D2LUT8"/>
<keyword evidence="5 12" id="KW-0633">Potassium transport</keyword>
<dbReference type="InterPro" id="IPR053952">
    <property type="entry name" value="K_trans_C"/>
</dbReference>
<proteinExistence type="inferred from homology"/>
<feature type="transmembrane region" description="Helical" evidence="12">
    <location>
        <begin position="47"/>
        <end position="69"/>
    </location>
</feature>
<dbReference type="Pfam" id="PF22776">
    <property type="entry name" value="K_trans_C"/>
    <property type="match status" value="1"/>
</dbReference>
<keyword evidence="7 12" id="KW-0769">Symport</keyword>
<dbReference type="GO" id="GO:0005886">
    <property type="term" value="C:plasma membrane"/>
    <property type="evidence" value="ECO:0007669"/>
    <property type="project" value="UniProtKB-SubCell"/>
</dbReference>
<dbReference type="InterPro" id="IPR003855">
    <property type="entry name" value="K+_transporter"/>
</dbReference>
<dbReference type="Proteomes" id="UP000229340">
    <property type="component" value="Chromosome"/>
</dbReference>
<dbReference type="GO" id="GO:0015293">
    <property type="term" value="F:symporter activity"/>
    <property type="evidence" value="ECO:0007669"/>
    <property type="project" value="UniProtKB-UniRule"/>
</dbReference>
<dbReference type="GO" id="GO:0015079">
    <property type="term" value="F:potassium ion transmembrane transporter activity"/>
    <property type="evidence" value="ECO:0007669"/>
    <property type="project" value="UniProtKB-UniRule"/>
</dbReference>
<organism evidence="15 16">
    <name type="scientific">Faucicola osloensis</name>
    <name type="common">Moraxella osloensis</name>
    <dbReference type="NCBI Taxonomy" id="34062"/>
    <lineage>
        <taxon>Bacteria</taxon>
        <taxon>Pseudomonadati</taxon>
        <taxon>Pseudomonadota</taxon>
        <taxon>Gammaproteobacteria</taxon>
        <taxon>Moraxellales</taxon>
        <taxon>Moraxellaceae</taxon>
        <taxon>Faucicola</taxon>
    </lineage>
</organism>
<evidence type="ECO:0000256" key="4">
    <source>
        <dbReference type="ARBA" id="ARBA00022475"/>
    </source>
</evidence>
<feature type="transmembrane region" description="Helical" evidence="12">
    <location>
        <begin position="290"/>
        <end position="318"/>
    </location>
</feature>
<dbReference type="PANTHER" id="PTHR30540:SF79">
    <property type="entry name" value="LOW AFFINITY POTASSIUM TRANSPORT SYSTEM PROTEIN KUP"/>
    <property type="match status" value="1"/>
</dbReference>
<dbReference type="PANTHER" id="PTHR30540">
    <property type="entry name" value="OSMOTIC STRESS POTASSIUM TRANSPORTER"/>
    <property type="match status" value="1"/>
</dbReference>
<name>A0A2D2LUT8_FAUOS</name>